<dbReference type="GO" id="GO:0005975">
    <property type="term" value="P:carbohydrate metabolic process"/>
    <property type="evidence" value="ECO:0007669"/>
    <property type="project" value="InterPro"/>
</dbReference>
<dbReference type="GO" id="GO:1901135">
    <property type="term" value="P:carbohydrate derivative metabolic process"/>
    <property type="evidence" value="ECO:0007669"/>
    <property type="project" value="InterPro"/>
</dbReference>
<evidence type="ECO:0000256" key="2">
    <source>
        <dbReference type="ARBA" id="ARBA00023235"/>
    </source>
</evidence>
<comment type="similarity">
    <text evidence="1">Belongs to the PGI/PMI family.</text>
</comment>
<dbReference type="InterPro" id="IPR001347">
    <property type="entry name" value="SIS_dom"/>
</dbReference>
<dbReference type="Pfam" id="PF10432">
    <property type="entry name" value="bact-PGI_C"/>
    <property type="match status" value="1"/>
</dbReference>
<evidence type="ECO:0000313" key="4">
    <source>
        <dbReference type="EMBL" id="NWK05360.1"/>
    </source>
</evidence>
<evidence type="ECO:0000259" key="3">
    <source>
        <dbReference type="PROSITE" id="PS51464"/>
    </source>
</evidence>
<dbReference type="AlphaFoldDB" id="A0A7K4NSP8"/>
<dbReference type="PROSITE" id="PS51464">
    <property type="entry name" value="SIS"/>
    <property type="match status" value="1"/>
</dbReference>
<comment type="caution">
    <text evidence="4">The sequence shown here is derived from an EMBL/GenBank/DDBJ whole genome shotgun (WGS) entry which is preliminary data.</text>
</comment>
<keyword evidence="2" id="KW-0413">Isomerase</keyword>
<dbReference type="GO" id="GO:0004347">
    <property type="term" value="F:glucose-6-phosphate isomerase activity"/>
    <property type="evidence" value="ECO:0007669"/>
    <property type="project" value="InterPro"/>
</dbReference>
<dbReference type="InterPro" id="IPR035484">
    <property type="entry name" value="SIS_PGI/PMI_1"/>
</dbReference>
<proteinExistence type="inferred from homology"/>
<dbReference type="InterPro" id="IPR019490">
    <property type="entry name" value="Glu6P/Mann6P_isomerase_C"/>
</dbReference>
<feature type="domain" description="SIS" evidence="3">
    <location>
        <begin position="33"/>
        <end position="168"/>
    </location>
</feature>
<dbReference type="GO" id="GO:0097367">
    <property type="term" value="F:carbohydrate derivative binding"/>
    <property type="evidence" value="ECO:0007669"/>
    <property type="project" value="InterPro"/>
</dbReference>
<accession>A0A7K4NSP8</accession>
<dbReference type="InterPro" id="IPR046348">
    <property type="entry name" value="SIS_dom_sf"/>
</dbReference>
<sequence>MLTSDQIKKIDTQDMYKTYENWPEIAEQSYYKKFDKLDVKDIDHIVFAGMGGSGTIGDIFSSILSKTNLHVSVVKGYSLPKTVNERTLIMCTSISGNTEETLSILENAKKSNARFVSMSSGGKMEDFCEKNNLKFYKIKKDHSPRASLLGFLYAALNIFEEIIQINKNDVNESIKSLYELKKGILVDSLYKKNMAIELAEWIKEIPMLYYPWGLESVAIRFKNSMQENAKKHVMYEDVIETCHNGIVSWEKSSNVQPILIRGSNDHKKTIERWDIIKEFFQEKNINYKEIFSVDGNILSKIVCLIYILDMTSIYNAVIGKIDPSPVNSIDFIKDKL</sequence>
<dbReference type="EMBL" id="JACASX010000006">
    <property type="protein sequence ID" value="NWK05360.1"/>
    <property type="molecule type" value="Genomic_DNA"/>
</dbReference>
<dbReference type="CDD" id="cd05637">
    <property type="entry name" value="SIS_PGI_PMI_2"/>
    <property type="match status" value="1"/>
</dbReference>
<dbReference type="GO" id="GO:0004476">
    <property type="term" value="F:mannose-6-phosphate isomerase activity"/>
    <property type="evidence" value="ECO:0007669"/>
    <property type="project" value="InterPro"/>
</dbReference>
<protein>
    <submittedName>
        <fullName evidence="4">SIS domain-containing protein</fullName>
    </submittedName>
</protein>
<dbReference type="Pfam" id="PF01380">
    <property type="entry name" value="SIS"/>
    <property type="match status" value="1"/>
</dbReference>
<dbReference type="SUPFAM" id="SSF53697">
    <property type="entry name" value="SIS domain"/>
    <property type="match status" value="1"/>
</dbReference>
<dbReference type="Proteomes" id="UP000526196">
    <property type="component" value="Unassembled WGS sequence"/>
</dbReference>
<reference evidence="4 5" key="1">
    <citation type="journal article" date="2019" name="Environ. Microbiol.">
        <title>Genomics insights into ecotype formation of ammonia-oxidizing archaea in the deep ocean.</title>
        <authorList>
            <person name="Wang Y."/>
            <person name="Huang J.M."/>
            <person name="Cui G.J."/>
            <person name="Nunoura T."/>
            <person name="Takaki Y."/>
            <person name="Li W.L."/>
            <person name="Li J."/>
            <person name="Gao Z.M."/>
            <person name="Takai K."/>
            <person name="Zhang A.Q."/>
            <person name="Stepanauskas R."/>
        </authorList>
    </citation>
    <scope>NUCLEOTIDE SEQUENCE [LARGE SCALE GENOMIC DNA]</scope>
    <source>
        <strain evidence="4 5">F20</strain>
    </source>
</reference>
<dbReference type="CDD" id="cd05017">
    <property type="entry name" value="SIS_PGI_PMI_1"/>
    <property type="match status" value="1"/>
</dbReference>
<evidence type="ECO:0000313" key="5">
    <source>
        <dbReference type="Proteomes" id="UP000526196"/>
    </source>
</evidence>
<dbReference type="Gene3D" id="3.40.50.10490">
    <property type="entry name" value="Glucose-6-phosphate isomerase like protein, domain 1"/>
    <property type="match status" value="2"/>
</dbReference>
<gene>
    <name evidence="4" type="ORF">HX833_04630</name>
</gene>
<evidence type="ECO:0000256" key="1">
    <source>
        <dbReference type="ARBA" id="ARBA00010523"/>
    </source>
</evidence>
<organism evidence="4 5">
    <name type="scientific">Marine Group I thaumarchaeote</name>
    <dbReference type="NCBI Taxonomy" id="2511932"/>
    <lineage>
        <taxon>Archaea</taxon>
        <taxon>Nitrososphaerota</taxon>
        <taxon>Marine Group I</taxon>
    </lineage>
</organism>
<name>A0A7K4NSP8_9ARCH</name>